<proteinExistence type="predicted"/>
<dbReference type="Gene3D" id="3.40.50.1820">
    <property type="entry name" value="alpha/beta hydrolase"/>
    <property type="match status" value="1"/>
</dbReference>
<evidence type="ECO:0000313" key="2">
    <source>
        <dbReference type="EMBL" id="QND72785.1"/>
    </source>
</evidence>
<dbReference type="Proteomes" id="UP000515291">
    <property type="component" value="Chromosome"/>
</dbReference>
<dbReference type="InterPro" id="IPR029058">
    <property type="entry name" value="AB_hydrolase_fold"/>
</dbReference>
<organism evidence="2 3">
    <name type="scientific">Tardiphaga robiniae</name>
    <dbReference type="NCBI Taxonomy" id="943830"/>
    <lineage>
        <taxon>Bacteria</taxon>
        <taxon>Pseudomonadati</taxon>
        <taxon>Pseudomonadota</taxon>
        <taxon>Alphaproteobacteria</taxon>
        <taxon>Hyphomicrobiales</taxon>
        <taxon>Nitrobacteraceae</taxon>
        <taxon>Tardiphaga</taxon>
    </lineage>
</organism>
<dbReference type="InterPro" id="IPR000639">
    <property type="entry name" value="Epox_hydrolase-like"/>
</dbReference>
<feature type="domain" description="AB hydrolase-1" evidence="1">
    <location>
        <begin position="76"/>
        <end position="315"/>
    </location>
</feature>
<dbReference type="RefSeq" id="WP_244628281.1">
    <property type="nucleotide sequence ID" value="NZ_CP050292.1"/>
</dbReference>
<reference evidence="3" key="1">
    <citation type="journal article" date="2020" name="Mol. Plant Microbe">
        <title>Rhizobial microsymbionts of the narrowly endemic Oxytropis species growing in Kamchatka are characterized by significant genetic diversity and possess a set of genes that are associated with T3SS and T6SS secretion systems and can affect the development of symbiosis.</title>
        <authorList>
            <person name="Safronova V."/>
            <person name="Guro P."/>
            <person name="Sazanova A."/>
            <person name="Kuznetsova I."/>
            <person name="Belimov A."/>
            <person name="Yakubov V."/>
            <person name="Chirak E."/>
            <person name="Afonin A."/>
            <person name="Gogolev Y."/>
            <person name="Andronov E."/>
            <person name="Tikhonovich I."/>
        </authorList>
    </citation>
    <scope>NUCLEOTIDE SEQUENCE [LARGE SCALE GENOMIC DNA]</scope>
    <source>
        <strain evidence="3">581</strain>
    </source>
</reference>
<keyword evidence="2" id="KW-0378">Hydrolase</keyword>
<name>A0A7G6U1A3_9BRAD</name>
<accession>A0A7G6U1A3</accession>
<gene>
    <name evidence="2" type="ORF">HB776_17250</name>
</gene>
<dbReference type="KEGG" id="trb:HB776_17250"/>
<sequence>MKKMMFLAERKRFTRPRGVSTNPYWTAALVGTAGLVASAIINRFLAKKAERDNPPTGRFINVDGVDLHYVERGVGPAVVLLHGNGSMIQDFGSSGLIDAVARDHRVVVFDRPGFGHTNRPRNAVKWGPNEQADLIKIALERLGIQNAIIVGHSWGASVAVAMGLRHPASVHALVLVSGYYYPSFRPDFAAMSAPAVPVIGNLMSVTVSPIVSRLIWPALVAKLFGPAAVPAKFRRFPKEMAVRPSQIHAAAEESGLLVLNAARSQAHYKELSMPVTIIAGQNDRLIDPISQSGRLHDDVAQSRFHPIPETGHMVHQTATQSVVDAIGEVSTPASAVDK</sequence>
<dbReference type="Pfam" id="PF00561">
    <property type="entry name" value="Abhydrolase_1"/>
    <property type="match status" value="1"/>
</dbReference>
<dbReference type="PANTHER" id="PTHR43689:SF8">
    <property type="entry name" value="ALPHA_BETA-HYDROLASES SUPERFAMILY PROTEIN"/>
    <property type="match status" value="1"/>
</dbReference>
<dbReference type="EMBL" id="CP050292">
    <property type="protein sequence ID" value="QND72785.1"/>
    <property type="molecule type" value="Genomic_DNA"/>
</dbReference>
<dbReference type="GO" id="GO:0016787">
    <property type="term" value="F:hydrolase activity"/>
    <property type="evidence" value="ECO:0007669"/>
    <property type="project" value="UniProtKB-KW"/>
</dbReference>
<dbReference type="SUPFAM" id="SSF53474">
    <property type="entry name" value="alpha/beta-Hydrolases"/>
    <property type="match status" value="1"/>
</dbReference>
<dbReference type="PRINTS" id="PR00111">
    <property type="entry name" value="ABHYDROLASE"/>
</dbReference>
<protein>
    <submittedName>
        <fullName evidence="2">Alpha/beta hydrolase</fullName>
    </submittedName>
</protein>
<dbReference type="InterPro" id="IPR000073">
    <property type="entry name" value="AB_hydrolase_1"/>
</dbReference>
<evidence type="ECO:0000313" key="3">
    <source>
        <dbReference type="Proteomes" id="UP000515291"/>
    </source>
</evidence>
<dbReference type="PANTHER" id="PTHR43689">
    <property type="entry name" value="HYDROLASE"/>
    <property type="match status" value="1"/>
</dbReference>
<evidence type="ECO:0000259" key="1">
    <source>
        <dbReference type="Pfam" id="PF00561"/>
    </source>
</evidence>
<dbReference type="AlphaFoldDB" id="A0A7G6U1A3"/>
<dbReference type="PRINTS" id="PR00412">
    <property type="entry name" value="EPOXHYDRLASE"/>
</dbReference>